<dbReference type="InterPro" id="IPR014973">
    <property type="entry name" value="DUF1835"/>
</dbReference>
<dbReference type="RefSeq" id="WP_345083685.1">
    <property type="nucleotide sequence ID" value="NZ_BAABFA010000018.1"/>
</dbReference>
<dbReference type="Proteomes" id="UP001500067">
    <property type="component" value="Unassembled WGS sequence"/>
</dbReference>
<evidence type="ECO:0000313" key="3">
    <source>
        <dbReference type="EMBL" id="GAA4468025.1"/>
    </source>
</evidence>
<accession>A0ABP8NMD2</accession>
<comment type="caution">
    <text evidence="3">The sequence shown here is derived from an EMBL/GenBank/DDBJ whole genome shotgun (WGS) entry which is preliminary data.</text>
</comment>
<feature type="domain" description="DUF3658" evidence="2">
    <location>
        <begin position="157"/>
        <end position="254"/>
    </location>
</feature>
<dbReference type="Pfam" id="PF12395">
    <property type="entry name" value="DUF3658"/>
    <property type="match status" value="1"/>
</dbReference>
<dbReference type="Pfam" id="PF08874">
    <property type="entry name" value="DUF1835"/>
    <property type="match status" value="1"/>
</dbReference>
<dbReference type="InterPro" id="IPR022123">
    <property type="entry name" value="DUF3658"/>
</dbReference>
<reference evidence="4" key="1">
    <citation type="journal article" date="2019" name="Int. J. Syst. Evol. Microbiol.">
        <title>The Global Catalogue of Microorganisms (GCM) 10K type strain sequencing project: providing services to taxonomists for standard genome sequencing and annotation.</title>
        <authorList>
            <consortium name="The Broad Institute Genomics Platform"/>
            <consortium name="The Broad Institute Genome Sequencing Center for Infectious Disease"/>
            <person name="Wu L."/>
            <person name="Ma J."/>
        </authorList>
    </citation>
    <scope>NUCLEOTIDE SEQUENCE [LARGE SCALE GENOMIC DNA]</scope>
    <source>
        <strain evidence="4">JCM 32105</strain>
    </source>
</reference>
<proteinExistence type="predicted"/>
<evidence type="ECO:0000259" key="2">
    <source>
        <dbReference type="Pfam" id="PF12395"/>
    </source>
</evidence>
<keyword evidence="4" id="KW-1185">Reference proteome</keyword>
<gene>
    <name evidence="3" type="ORF">GCM10023093_24860</name>
</gene>
<sequence length="284" mass="31855">MIYHIVIGDMAAAPLAEAMTTTPELEGEIVVIRDLLNLGPIQKTEDGQKFSDLRSAFWQQVVVSDKSPIQVDDTERLLQVSAAMAANEDIKAWVWIAPWPADICTLLWTTKYLGKYPGRFFVVNIAGLPFLDENGKVFYPKNISELRPKEIVKAKRLARQVSYAEIETDGEEWRKLVNENGAIRTLEGAKRIASRPAEHYDTLLFGFCTQQFQKASKVVNQAMAKHNIPTGDLYLGWRLREMAATDRLRIQGDTTKGLKDFDVKIPSGELDFVTEGVQPVEGNG</sequence>
<protein>
    <recommendedName>
        <fullName evidence="5">DUF1835 domain-containing protein</fullName>
    </recommendedName>
</protein>
<dbReference type="EMBL" id="BAABFA010000018">
    <property type="protein sequence ID" value="GAA4468025.1"/>
    <property type="molecule type" value="Genomic_DNA"/>
</dbReference>
<feature type="domain" description="DUF1835" evidence="1">
    <location>
        <begin position="4"/>
        <end position="125"/>
    </location>
</feature>
<evidence type="ECO:0008006" key="5">
    <source>
        <dbReference type="Google" id="ProtNLM"/>
    </source>
</evidence>
<name>A0ABP8NMD2_9BACT</name>
<evidence type="ECO:0000313" key="4">
    <source>
        <dbReference type="Proteomes" id="UP001500067"/>
    </source>
</evidence>
<organism evidence="3 4">
    <name type="scientific">Nemorincola caseinilytica</name>
    <dbReference type="NCBI Taxonomy" id="2054315"/>
    <lineage>
        <taxon>Bacteria</taxon>
        <taxon>Pseudomonadati</taxon>
        <taxon>Bacteroidota</taxon>
        <taxon>Chitinophagia</taxon>
        <taxon>Chitinophagales</taxon>
        <taxon>Chitinophagaceae</taxon>
        <taxon>Nemorincola</taxon>
    </lineage>
</organism>
<evidence type="ECO:0000259" key="1">
    <source>
        <dbReference type="Pfam" id="PF08874"/>
    </source>
</evidence>